<feature type="compositionally biased region" description="Basic and acidic residues" evidence="1">
    <location>
        <begin position="8"/>
        <end position="21"/>
    </location>
</feature>
<sequence>MDYTRNLPEARSDKDSKLPSHYVRDTAEIRRKVCEQPDTQTYKQTYIFPFETSACAPSYGAERDIHTMKSPSPQKGWFIHSYISRTYTATHLDVGTIFAYTEWTMLHT</sequence>
<keyword evidence="3" id="KW-1185">Reference proteome</keyword>
<comment type="caution">
    <text evidence="2">The sequence shown here is derived from an EMBL/GenBank/DDBJ whole genome shotgun (WGS) entry which is preliminary data.</text>
</comment>
<evidence type="ECO:0000313" key="3">
    <source>
        <dbReference type="Proteomes" id="UP000828390"/>
    </source>
</evidence>
<reference evidence="2" key="1">
    <citation type="journal article" date="2019" name="bioRxiv">
        <title>The Genome of the Zebra Mussel, Dreissena polymorpha: A Resource for Invasive Species Research.</title>
        <authorList>
            <person name="McCartney M.A."/>
            <person name="Auch B."/>
            <person name="Kono T."/>
            <person name="Mallez S."/>
            <person name="Zhang Y."/>
            <person name="Obille A."/>
            <person name="Becker A."/>
            <person name="Abrahante J.E."/>
            <person name="Garbe J."/>
            <person name="Badalamenti J.P."/>
            <person name="Herman A."/>
            <person name="Mangelson H."/>
            <person name="Liachko I."/>
            <person name="Sullivan S."/>
            <person name="Sone E.D."/>
            <person name="Koren S."/>
            <person name="Silverstein K.A.T."/>
            <person name="Beckman K.B."/>
            <person name="Gohl D.M."/>
        </authorList>
    </citation>
    <scope>NUCLEOTIDE SEQUENCE</scope>
    <source>
        <strain evidence="2">Duluth1</strain>
        <tissue evidence="2">Whole animal</tissue>
    </source>
</reference>
<accession>A0A9D4M517</accession>
<evidence type="ECO:0000256" key="1">
    <source>
        <dbReference type="SAM" id="MobiDB-lite"/>
    </source>
</evidence>
<gene>
    <name evidence="2" type="ORF">DPMN_033552</name>
</gene>
<name>A0A9D4M517_DREPO</name>
<protein>
    <submittedName>
        <fullName evidence="2">Uncharacterized protein</fullName>
    </submittedName>
</protein>
<feature type="region of interest" description="Disordered" evidence="1">
    <location>
        <begin position="1"/>
        <end position="21"/>
    </location>
</feature>
<evidence type="ECO:0000313" key="2">
    <source>
        <dbReference type="EMBL" id="KAH3870368.1"/>
    </source>
</evidence>
<organism evidence="2 3">
    <name type="scientific">Dreissena polymorpha</name>
    <name type="common">Zebra mussel</name>
    <name type="synonym">Mytilus polymorpha</name>
    <dbReference type="NCBI Taxonomy" id="45954"/>
    <lineage>
        <taxon>Eukaryota</taxon>
        <taxon>Metazoa</taxon>
        <taxon>Spiralia</taxon>
        <taxon>Lophotrochozoa</taxon>
        <taxon>Mollusca</taxon>
        <taxon>Bivalvia</taxon>
        <taxon>Autobranchia</taxon>
        <taxon>Heteroconchia</taxon>
        <taxon>Euheterodonta</taxon>
        <taxon>Imparidentia</taxon>
        <taxon>Neoheterodontei</taxon>
        <taxon>Myida</taxon>
        <taxon>Dreissenoidea</taxon>
        <taxon>Dreissenidae</taxon>
        <taxon>Dreissena</taxon>
    </lineage>
</organism>
<proteinExistence type="predicted"/>
<reference evidence="2" key="2">
    <citation type="submission" date="2020-11" db="EMBL/GenBank/DDBJ databases">
        <authorList>
            <person name="McCartney M.A."/>
            <person name="Auch B."/>
            <person name="Kono T."/>
            <person name="Mallez S."/>
            <person name="Becker A."/>
            <person name="Gohl D.M."/>
            <person name="Silverstein K.A.T."/>
            <person name="Koren S."/>
            <person name="Bechman K.B."/>
            <person name="Herman A."/>
            <person name="Abrahante J.E."/>
            <person name="Garbe J."/>
        </authorList>
    </citation>
    <scope>NUCLEOTIDE SEQUENCE</scope>
    <source>
        <strain evidence="2">Duluth1</strain>
        <tissue evidence="2">Whole animal</tissue>
    </source>
</reference>
<dbReference type="AlphaFoldDB" id="A0A9D4M517"/>
<dbReference type="Proteomes" id="UP000828390">
    <property type="component" value="Unassembled WGS sequence"/>
</dbReference>
<dbReference type="EMBL" id="JAIWYP010000002">
    <property type="protein sequence ID" value="KAH3870368.1"/>
    <property type="molecule type" value="Genomic_DNA"/>
</dbReference>